<dbReference type="InterPro" id="IPR050570">
    <property type="entry name" value="Cell_wall_metabolism_enzyme"/>
</dbReference>
<dbReference type="SUPFAM" id="SSF51261">
    <property type="entry name" value="Duplicated hybrid motif"/>
    <property type="match status" value="1"/>
</dbReference>
<dbReference type="CDD" id="cd12797">
    <property type="entry name" value="M23_peptidase"/>
    <property type="match status" value="1"/>
</dbReference>
<dbReference type="Proteomes" id="UP000297422">
    <property type="component" value="Unassembled WGS sequence"/>
</dbReference>
<organism evidence="2 3">
    <name type="scientific">Leptospira stimsonii</name>
    <dbReference type="NCBI Taxonomy" id="2202203"/>
    <lineage>
        <taxon>Bacteria</taxon>
        <taxon>Pseudomonadati</taxon>
        <taxon>Spirochaetota</taxon>
        <taxon>Spirochaetia</taxon>
        <taxon>Leptospirales</taxon>
        <taxon>Leptospiraceae</taxon>
        <taxon>Leptospira</taxon>
    </lineage>
</organism>
<keyword evidence="3" id="KW-1185">Reference proteome</keyword>
<dbReference type="Pfam" id="PF01551">
    <property type="entry name" value="Peptidase_M23"/>
    <property type="match status" value="1"/>
</dbReference>
<evidence type="ECO:0000313" key="3">
    <source>
        <dbReference type="Proteomes" id="UP000297422"/>
    </source>
</evidence>
<proteinExistence type="predicted"/>
<evidence type="ECO:0000313" key="2">
    <source>
        <dbReference type="EMBL" id="TGM10034.1"/>
    </source>
</evidence>
<protein>
    <submittedName>
        <fullName evidence="2">M23 family metallopeptidase</fullName>
    </submittedName>
</protein>
<name>A0ABY2MWF6_9LEPT</name>
<dbReference type="InterPro" id="IPR011055">
    <property type="entry name" value="Dup_hybrid_motif"/>
</dbReference>
<dbReference type="RefSeq" id="WP_135686409.1">
    <property type="nucleotide sequence ID" value="NZ_RQEQ01000059.1"/>
</dbReference>
<evidence type="ECO:0000259" key="1">
    <source>
        <dbReference type="Pfam" id="PF01551"/>
    </source>
</evidence>
<dbReference type="PANTHER" id="PTHR21666:SF270">
    <property type="entry name" value="MUREIN HYDROLASE ACTIVATOR ENVC"/>
    <property type="match status" value="1"/>
</dbReference>
<accession>A0ABY2MWF6</accession>
<dbReference type="PANTHER" id="PTHR21666">
    <property type="entry name" value="PEPTIDASE-RELATED"/>
    <property type="match status" value="1"/>
</dbReference>
<dbReference type="Gene3D" id="2.70.70.10">
    <property type="entry name" value="Glucose Permease (Domain IIA)"/>
    <property type="match status" value="1"/>
</dbReference>
<dbReference type="EMBL" id="RQGT01000122">
    <property type="protein sequence ID" value="TGM10034.1"/>
    <property type="molecule type" value="Genomic_DNA"/>
</dbReference>
<feature type="domain" description="M23ase beta-sheet core" evidence="1">
    <location>
        <begin position="88"/>
        <end position="184"/>
    </location>
</feature>
<comment type="caution">
    <text evidence="2">The sequence shown here is derived from an EMBL/GenBank/DDBJ whole genome shotgun (WGS) entry which is preliminary data.</text>
</comment>
<sequence>MSLKRIVFNFVRTLLLLLVFCGRDPKEIVFFEDLSAKDKSFFRDELTFDDTIKFFSEHPEFISNGFDFPVGAPNAKGYIDKQPFGKNFHLGEDWNAAGRNDYGDPVHSVSHGIVKFAREEGPGWGNVIVLTHRLPDGRWINSLYAHLSKMSVKKGDRVRKGDRIGKIGDANRRYGPHLHFELREDFYLPTGRGYGKAHDGYLNPKEFIRANRRFAKGRKRKNSEL</sequence>
<dbReference type="InterPro" id="IPR016047">
    <property type="entry name" value="M23ase_b-sheet_dom"/>
</dbReference>
<gene>
    <name evidence="2" type="ORF">EHQ90_20260</name>
</gene>
<reference evidence="3" key="1">
    <citation type="journal article" date="2019" name="PLoS Negl. Trop. Dis.">
        <title>Revisiting the worldwide diversity of Leptospira species in the environment.</title>
        <authorList>
            <person name="Vincent A.T."/>
            <person name="Schiettekatte O."/>
            <person name="Bourhy P."/>
            <person name="Veyrier F.J."/>
            <person name="Picardeau M."/>
        </authorList>
    </citation>
    <scope>NUCLEOTIDE SEQUENCE [LARGE SCALE GENOMIC DNA]</scope>
    <source>
        <strain evidence="3">201702407</strain>
    </source>
</reference>